<name>A0A918WSP8_9ACTN</name>
<comment type="caution">
    <text evidence="3">The sequence shown here is derived from an EMBL/GenBank/DDBJ whole genome shotgun (WGS) entry which is preliminary data.</text>
</comment>
<evidence type="ECO:0000313" key="4">
    <source>
        <dbReference type="Proteomes" id="UP000638353"/>
    </source>
</evidence>
<dbReference type="InterPro" id="IPR002372">
    <property type="entry name" value="PQQ_rpt_dom"/>
</dbReference>
<dbReference type="PANTHER" id="PTHR34512:SF30">
    <property type="entry name" value="OUTER MEMBRANE PROTEIN ASSEMBLY FACTOR BAMB"/>
    <property type="match status" value="1"/>
</dbReference>
<dbReference type="Gene3D" id="2.40.128.630">
    <property type="match status" value="1"/>
</dbReference>
<dbReference type="EMBL" id="BMVC01000001">
    <property type="protein sequence ID" value="GHC78545.1"/>
    <property type="molecule type" value="Genomic_DNA"/>
</dbReference>
<reference evidence="3" key="2">
    <citation type="submission" date="2020-09" db="EMBL/GenBank/DDBJ databases">
        <authorList>
            <person name="Sun Q."/>
            <person name="Ohkuma M."/>
        </authorList>
    </citation>
    <scope>NUCLEOTIDE SEQUENCE</scope>
    <source>
        <strain evidence="3">JCM 4637</strain>
    </source>
</reference>
<dbReference type="SUPFAM" id="SSF50998">
    <property type="entry name" value="Quinoprotein alcohol dehydrogenase-like"/>
    <property type="match status" value="1"/>
</dbReference>
<dbReference type="InterPro" id="IPR011047">
    <property type="entry name" value="Quinoprotein_ADH-like_sf"/>
</dbReference>
<dbReference type="Proteomes" id="UP000638353">
    <property type="component" value="Unassembled WGS sequence"/>
</dbReference>
<gene>
    <name evidence="3" type="ORF">GCM10010334_03990</name>
</gene>
<feature type="domain" description="Pyrrolo-quinoline quinone repeat" evidence="2">
    <location>
        <begin position="59"/>
        <end position="146"/>
    </location>
</feature>
<dbReference type="InterPro" id="IPR015943">
    <property type="entry name" value="WD40/YVTN_repeat-like_dom_sf"/>
</dbReference>
<dbReference type="SMART" id="SM00564">
    <property type="entry name" value="PQQ"/>
    <property type="match status" value="3"/>
</dbReference>
<accession>A0A918WSP8</accession>
<keyword evidence="1" id="KW-1133">Transmembrane helix</keyword>
<dbReference type="RefSeq" id="WP_189820902.1">
    <property type="nucleotide sequence ID" value="NZ_BMVC01000001.1"/>
</dbReference>
<sequence>MPIELDEDDAPPRDPRGVTRRRLLVGGGLALGLGAAVGYLALTGGDPLRPFRPSPLAPSWAVRLDGGLPDALTVAPGALYVRNASGLARYDPGAGAPRWTAPGVGPHPEGDSPPRLVGALVVVHGGERRALRALRRDTGREQWRIATPGAIAVPDDGGPLVETVWQEEGRGWSAGLEPGGRRLWVRPTPYGTDVVAAGPRTAVVLHGAGEVRAYGLDSADGRVRWSWRGPSGLASQTYEKGVLYVAHSAGLTALDPASGRELWTYRAGDGRDPHAPAVRDGLAAVAAGGRLHGIDTRTGRARWVVPLADELVSEPPAVGDGAVAVVGGDGTHRLTVHDAASGRRRWEYREDGVRLGRPVVGGGLVHVPCRFRRDANLLGLDVRGPRWD</sequence>
<dbReference type="Pfam" id="PF13360">
    <property type="entry name" value="PQQ_2"/>
    <property type="match status" value="2"/>
</dbReference>
<dbReference type="PANTHER" id="PTHR34512">
    <property type="entry name" value="CELL SURFACE PROTEIN"/>
    <property type="match status" value="1"/>
</dbReference>
<evidence type="ECO:0000313" key="3">
    <source>
        <dbReference type="EMBL" id="GHC78545.1"/>
    </source>
</evidence>
<dbReference type="InterPro" id="IPR018391">
    <property type="entry name" value="PQQ_b-propeller_rpt"/>
</dbReference>
<evidence type="ECO:0000259" key="2">
    <source>
        <dbReference type="Pfam" id="PF13360"/>
    </source>
</evidence>
<feature type="transmembrane region" description="Helical" evidence="1">
    <location>
        <begin position="23"/>
        <end position="42"/>
    </location>
</feature>
<keyword evidence="1" id="KW-0812">Transmembrane</keyword>
<organism evidence="3 4">
    <name type="scientific">Streptomyces finlayi</name>
    <dbReference type="NCBI Taxonomy" id="67296"/>
    <lineage>
        <taxon>Bacteria</taxon>
        <taxon>Bacillati</taxon>
        <taxon>Actinomycetota</taxon>
        <taxon>Actinomycetes</taxon>
        <taxon>Kitasatosporales</taxon>
        <taxon>Streptomycetaceae</taxon>
        <taxon>Streptomyces</taxon>
    </lineage>
</organism>
<evidence type="ECO:0000256" key="1">
    <source>
        <dbReference type="SAM" id="Phobius"/>
    </source>
</evidence>
<reference evidence="3" key="1">
    <citation type="journal article" date="2014" name="Int. J. Syst. Evol. Microbiol.">
        <title>Complete genome sequence of Corynebacterium casei LMG S-19264T (=DSM 44701T), isolated from a smear-ripened cheese.</title>
        <authorList>
            <consortium name="US DOE Joint Genome Institute (JGI-PGF)"/>
            <person name="Walter F."/>
            <person name="Albersmeier A."/>
            <person name="Kalinowski J."/>
            <person name="Ruckert C."/>
        </authorList>
    </citation>
    <scope>NUCLEOTIDE SEQUENCE</scope>
    <source>
        <strain evidence="3">JCM 4637</strain>
    </source>
</reference>
<keyword evidence="1" id="KW-0472">Membrane</keyword>
<dbReference type="Gene3D" id="2.130.10.10">
    <property type="entry name" value="YVTN repeat-like/Quinoprotein amine dehydrogenase"/>
    <property type="match status" value="1"/>
</dbReference>
<dbReference type="AlphaFoldDB" id="A0A918WSP8"/>
<feature type="domain" description="Pyrrolo-quinoline quinone repeat" evidence="2">
    <location>
        <begin position="178"/>
        <end position="367"/>
    </location>
</feature>
<proteinExistence type="predicted"/>
<protein>
    <recommendedName>
        <fullName evidence="2">Pyrrolo-quinoline quinone repeat domain-containing protein</fullName>
    </recommendedName>
</protein>